<evidence type="ECO:0000259" key="2">
    <source>
        <dbReference type="Pfam" id="PF01823"/>
    </source>
</evidence>
<dbReference type="InterPro" id="IPR020864">
    <property type="entry name" value="MACPF"/>
</dbReference>
<dbReference type="Proteomes" id="UP000192578">
    <property type="component" value="Unassembled WGS sequence"/>
</dbReference>
<evidence type="ECO:0000313" key="4">
    <source>
        <dbReference type="Proteomes" id="UP000192578"/>
    </source>
</evidence>
<dbReference type="Pfam" id="PF01823">
    <property type="entry name" value="MACPF"/>
    <property type="match status" value="1"/>
</dbReference>
<feature type="domain" description="MACPF" evidence="2">
    <location>
        <begin position="147"/>
        <end position="254"/>
    </location>
</feature>
<comment type="caution">
    <text evidence="3">The sequence shown here is derived from an EMBL/GenBank/DDBJ whole genome shotgun (WGS) entry which is preliminary data.</text>
</comment>
<name>A0A1W0X6P5_HYPEX</name>
<proteinExistence type="predicted"/>
<gene>
    <name evidence="3" type="ORF">BV898_03043</name>
</gene>
<organism evidence="3 4">
    <name type="scientific">Hypsibius exemplaris</name>
    <name type="common">Freshwater tardigrade</name>
    <dbReference type="NCBI Taxonomy" id="2072580"/>
    <lineage>
        <taxon>Eukaryota</taxon>
        <taxon>Metazoa</taxon>
        <taxon>Ecdysozoa</taxon>
        <taxon>Tardigrada</taxon>
        <taxon>Eutardigrada</taxon>
        <taxon>Parachela</taxon>
        <taxon>Hypsibioidea</taxon>
        <taxon>Hypsibiidae</taxon>
        <taxon>Hypsibius</taxon>
    </lineage>
</organism>
<dbReference type="OrthoDB" id="5954510at2759"/>
<keyword evidence="4" id="KW-1185">Reference proteome</keyword>
<sequence>MVQISPSLGQCVLLLAVFLVHSLVVASLDDEDSHRARLLERLEKATRGGGAYVGSGYDCLLGNPDALSVSGSNSGPRPADFILEKTFTRPDDSLCPVEATCTGLAGNSEIIQLQLDMINYQETIEDSLTLGAGGGVDLEDVYVNLEGSMSSGYQSAQQTLEKEQKVLIDVEYTEAYYDVSFSYLTRGFLTEEFLSHVCRESQPPHNYSQADYLSIIQRWGTHVIVHAILGSRRTERFTYSGKDVACFLFDSQSNLVSLRGDFLTLATIDARLNSTRSVASSIQQSVKSIDWKNTTSGTRDHPIPLSMKFKPLDYFLTKEFIKAATVEGLNRHNCSHLLNNATLAIVRKHLQRALEEYPTILGAKPPSPIVRNTTRVCGNGGTSSGMQLTAKLLLMVSLFFVV</sequence>
<accession>A0A1W0X6P5</accession>
<evidence type="ECO:0000313" key="3">
    <source>
        <dbReference type="EMBL" id="OQV22992.1"/>
    </source>
</evidence>
<reference evidence="4" key="1">
    <citation type="submission" date="2017-01" db="EMBL/GenBank/DDBJ databases">
        <title>Comparative genomics of anhydrobiosis in the tardigrade Hypsibius dujardini.</title>
        <authorList>
            <person name="Yoshida Y."/>
            <person name="Koutsovoulos G."/>
            <person name="Laetsch D."/>
            <person name="Stevens L."/>
            <person name="Kumar S."/>
            <person name="Horikawa D."/>
            <person name="Ishino K."/>
            <person name="Komine S."/>
            <person name="Tomita M."/>
            <person name="Blaxter M."/>
            <person name="Arakawa K."/>
        </authorList>
    </citation>
    <scope>NUCLEOTIDE SEQUENCE [LARGE SCALE GENOMIC DNA]</scope>
    <source>
        <strain evidence="4">Z151</strain>
    </source>
</reference>
<feature type="chain" id="PRO_5013184454" description="MACPF domain-containing protein" evidence="1">
    <location>
        <begin position="27"/>
        <end position="402"/>
    </location>
</feature>
<protein>
    <recommendedName>
        <fullName evidence="2">MACPF domain-containing protein</fullName>
    </recommendedName>
</protein>
<feature type="signal peptide" evidence="1">
    <location>
        <begin position="1"/>
        <end position="26"/>
    </location>
</feature>
<dbReference type="EMBL" id="MTYJ01000014">
    <property type="protein sequence ID" value="OQV22992.1"/>
    <property type="molecule type" value="Genomic_DNA"/>
</dbReference>
<dbReference type="AlphaFoldDB" id="A0A1W0X6P5"/>
<keyword evidence="1" id="KW-0732">Signal</keyword>
<evidence type="ECO:0000256" key="1">
    <source>
        <dbReference type="SAM" id="SignalP"/>
    </source>
</evidence>